<dbReference type="PROSITE" id="PS51257">
    <property type="entry name" value="PROKAR_LIPOPROTEIN"/>
    <property type="match status" value="1"/>
</dbReference>
<name>A0ABU0W565_9GAMM</name>
<dbReference type="PANTHER" id="PTHR34801">
    <property type="entry name" value="EXPRESSED PROTEIN"/>
    <property type="match status" value="1"/>
</dbReference>
<proteinExistence type="predicted"/>
<organism evidence="1 2">
    <name type="scientific">Natronospira bacteriovora</name>
    <dbReference type="NCBI Taxonomy" id="3069753"/>
    <lineage>
        <taxon>Bacteria</taxon>
        <taxon>Pseudomonadati</taxon>
        <taxon>Pseudomonadota</taxon>
        <taxon>Gammaproteobacteria</taxon>
        <taxon>Natronospirales</taxon>
        <taxon>Natronospiraceae</taxon>
        <taxon>Natronospira</taxon>
    </lineage>
</organism>
<dbReference type="PANTHER" id="PTHR34801:SF6">
    <property type="entry name" value="SLL1620 PROTEIN"/>
    <property type="match status" value="1"/>
</dbReference>
<comment type="caution">
    <text evidence="1">The sequence shown here is derived from an EMBL/GenBank/DDBJ whole genome shotgun (WGS) entry which is preliminary data.</text>
</comment>
<dbReference type="Proteomes" id="UP001239019">
    <property type="component" value="Unassembled WGS sequence"/>
</dbReference>
<dbReference type="RefSeq" id="WP_306727650.1">
    <property type="nucleotide sequence ID" value="NZ_JAVDDT010000002.1"/>
</dbReference>
<dbReference type="InterPro" id="IPR010865">
    <property type="entry name" value="DUF1499"/>
</dbReference>
<sequence length="171" mass="19222">MRHRSFRRLTPALAIVLAGCAGTQLPPYGIREGELPPCADHRTCLSSHADEHEASRVDYLEYSQARREARSTLAAIVQGFPGARVVSSHRNYLRVEFTGTVARDGEDFFFEPQSVVDEVEFYFPPQRSIIHVRAAARAGPIDKAGARDRFAALQVLIEEYQERRGHSSLRL</sequence>
<dbReference type="EMBL" id="JAVDDT010000002">
    <property type="protein sequence ID" value="MDQ2069157.1"/>
    <property type="molecule type" value="Genomic_DNA"/>
</dbReference>
<evidence type="ECO:0000313" key="2">
    <source>
        <dbReference type="Proteomes" id="UP001239019"/>
    </source>
</evidence>
<accession>A0ABU0W565</accession>
<gene>
    <name evidence="1" type="ORF">RBH19_04665</name>
</gene>
<dbReference type="Pfam" id="PF07386">
    <property type="entry name" value="DUF1499"/>
    <property type="match status" value="1"/>
</dbReference>
<protein>
    <submittedName>
        <fullName evidence="1">DUF1499 domain-containing protein</fullName>
    </submittedName>
</protein>
<evidence type="ECO:0000313" key="1">
    <source>
        <dbReference type="EMBL" id="MDQ2069157.1"/>
    </source>
</evidence>
<reference evidence="1 2" key="1">
    <citation type="submission" date="2023-08" db="EMBL/GenBank/DDBJ databases">
        <title>Whole-genome sequencing of halo(alkali)philic microorganisms from hypersaline lakes.</title>
        <authorList>
            <person name="Sorokin D.Y."/>
            <person name="Abbas B."/>
            <person name="Merkel A.Y."/>
        </authorList>
    </citation>
    <scope>NUCLEOTIDE SEQUENCE [LARGE SCALE GENOMIC DNA]</scope>
    <source>
        <strain evidence="1 2">AB-CW4</strain>
    </source>
</reference>
<keyword evidence="2" id="KW-1185">Reference proteome</keyword>